<dbReference type="Gene3D" id="3.10.540.10">
    <property type="entry name" value="duf1285 like domain"/>
    <property type="match status" value="1"/>
</dbReference>
<organism evidence="3">
    <name type="scientific">uncultured Rhodobacterales bacterium HF0010_10C01</name>
    <dbReference type="NCBI Taxonomy" id="710783"/>
    <lineage>
        <taxon>Bacteria</taxon>
        <taxon>Pseudomonadati</taxon>
        <taxon>Pseudomonadota</taxon>
        <taxon>Alphaproteobacteria</taxon>
        <taxon>Rhodobacterales</taxon>
        <taxon>environmental samples</taxon>
    </lineage>
</organism>
<dbReference type="AlphaFoldDB" id="E0XX11"/>
<evidence type="ECO:0000313" key="3">
    <source>
        <dbReference type="EMBL" id="ADI18952.1"/>
    </source>
</evidence>
<dbReference type="Pfam" id="PF06938">
    <property type="entry name" value="DUF1285_N"/>
    <property type="match status" value="1"/>
</dbReference>
<dbReference type="InterPro" id="IPR010707">
    <property type="entry name" value="DUF1285"/>
</dbReference>
<dbReference type="Pfam" id="PF21028">
    <property type="entry name" value="DUF1285_C"/>
    <property type="match status" value="1"/>
</dbReference>
<dbReference type="PIRSF" id="PIRSF029557">
    <property type="entry name" value="UCP029557"/>
    <property type="match status" value="1"/>
</dbReference>
<dbReference type="InterPro" id="IPR023361">
    <property type="entry name" value="DUF1285_beta_roll_sf"/>
</dbReference>
<feature type="domain" description="DUF1285" evidence="2">
    <location>
        <begin position="87"/>
        <end position="181"/>
    </location>
</feature>
<reference evidence="3" key="1">
    <citation type="journal article" date="2011" name="Environ. Microbiol.">
        <title>Time-series analyses of Monterey Bay coastal microbial picoplankton using a 'genome proxy' microarray.</title>
        <authorList>
            <person name="Rich V.I."/>
            <person name="Pham V.D."/>
            <person name="Eppley J."/>
            <person name="Shi Y."/>
            <person name="DeLong E.F."/>
        </authorList>
    </citation>
    <scope>NUCLEOTIDE SEQUENCE</scope>
</reference>
<dbReference type="Gene3D" id="2.30.270.10">
    <property type="entry name" value="duf1285 protein"/>
    <property type="match status" value="1"/>
</dbReference>
<sequence>MQTSDFEKNVAKHIKGSKPAPVHLWNPPFCGNLEIHVDSNGRWYYQKSEIKRERLIKLFANILKKEKDKYYLVTPVEKVGITVEDVPFIATDIDIITKGKIALFKFTTNIGDSTYLEENNQFKILFKESNNEPQPYVNVRTNLFAKIDRKSFYRLIDFCTETTYRGENWLGFKSNNIFFPLIKSQQLY</sequence>
<evidence type="ECO:0000259" key="1">
    <source>
        <dbReference type="Pfam" id="PF06938"/>
    </source>
</evidence>
<dbReference type="EMBL" id="GU474905">
    <property type="protein sequence ID" value="ADI18952.1"/>
    <property type="molecule type" value="Genomic_DNA"/>
</dbReference>
<proteinExistence type="predicted"/>
<accession>E0XX11</accession>
<dbReference type="InterPro" id="IPR048341">
    <property type="entry name" value="DUF1285_N"/>
</dbReference>
<protein>
    <submittedName>
        <fullName evidence="3">Uncharacterized protein conserved in bacteria</fullName>
    </submittedName>
</protein>
<feature type="domain" description="DUF1285" evidence="1">
    <location>
        <begin position="20"/>
        <end position="86"/>
    </location>
</feature>
<name>E0XX11_9RHOB</name>
<dbReference type="InterPro" id="IPR048342">
    <property type="entry name" value="DUF1285_C"/>
</dbReference>
<evidence type="ECO:0000259" key="2">
    <source>
        <dbReference type="Pfam" id="PF21028"/>
    </source>
</evidence>